<evidence type="ECO:0000256" key="1">
    <source>
        <dbReference type="SAM" id="Phobius"/>
    </source>
</evidence>
<proteinExistence type="predicted"/>
<dbReference type="InterPro" id="IPR007403">
    <property type="entry name" value="DUF456"/>
</dbReference>
<dbReference type="Pfam" id="PF04306">
    <property type="entry name" value="DUF456"/>
    <property type="match status" value="1"/>
</dbReference>
<sequence length="159" mass="17190">MEVLWWILVLILFVAGFLGLLIPVLPDAPLLFVGFLLYHFLIDSDALNWPFWVAAVIVTAVTVLVDYVAGGVVARSYGGSRISVLAAVVGAILFPFILGPLGILVGPLVAVVLVELIQRKSWQEALRVGWGTLVGFLGGLFFKGLLMIGMLIWFGILVV</sequence>
<keyword evidence="1" id="KW-0812">Transmembrane</keyword>
<dbReference type="Proteomes" id="UP000237797">
    <property type="component" value="Unassembled WGS sequence"/>
</dbReference>
<gene>
    <name evidence="2" type="ORF">CLV97_10450</name>
</gene>
<feature type="transmembrane region" description="Helical" evidence="1">
    <location>
        <begin position="50"/>
        <end position="73"/>
    </location>
</feature>
<comment type="caution">
    <text evidence="2">The sequence shown here is derived from an EMBL/GenBank/DDBJ whole genome shotgun (WGS) entry which is preliminary data.</text>
</comment>
<reference evidence="2 3" key="1">
    <citation type="submission" date="2018-03" db="EMBL/GenBank/DDBJ databases">
        <title>Genomic Encyclopedia of Archaeal and Bacterial Type Strains, Phase II (KMG-II): from individual species to whole genera.</title>
        <authorList>
            <person name="Goeker M."/>
        </authorList>
    </citation>
    <scope>NUCLEOTIDE SEQUENCE [LARGE SCALE GENOMIC DNA]</scope>
    <source>
        <strain evidence="2 3">DSM 44946</strain>
    </source>
</reference>
<dbReference type="RefSeq" id="WP_106344199.1">
    <property type="nucleotide sequence ID" value="NZ_PVNE01000004.1"/>
</dbReference>
<dbReference type="EMBL" id="PVNE01000004">
    <property type="protein sequence ID" value="PRX41810.1"/>
    <property type="molecule type" value="Genomic_DNA"/>
</dbReference>
<evidence type="ECO:0008006" key="4">
    <source>
        <dbReference type="Google" id="ProtNLM"/>
    </source>
</evidence>
<keyword evidence="1" id="KW-1133">Transmembrane helix</keyword>
<keyword evidence="1" id="KW-0472">Membrane</keyword>
<dbReference type="PANTHER" id="PTHR39165">
    <property type="entry name" value="IG HYPOTHETICAL 17883"/>
    <property type="match status" value="1"/>
</dbReference>
<feature type="transmembrane region" description="Helical" evidence="1">
    <location>
        <begin position="133"/>
        <end position="158"/>
    </location>
</feature>
<protein>
    <recommendedName>
        <fullName evidence="4">DUF456 family protein</fullName>
    </recommendedName>
</protein>
<organism evidence="2 3">
    <name type="scientific">Planifilum fimeticola</name>
    <dbReference type="NCBI Taxonomy" id="201975"/>
    <lineage>
        <taxon>Bacteria</taxon>
        <taxon>Bacillati</taxon>
        <taxon>Bacillota</taxon>
        <taxon>Bacilli</taxon>
        <taxon>Bacillales</taxon>
        <taxon>Thermoactinomycetaceae</taxon>
        <taxon>Planifilum</taxon>
    </lineage>
</organism>
<name>A0A2T0LHH8_9BACL</name>
<keyword evidence="3" id="KW-1185">Reference proteome</keyword>
<dbReference type="PANTHER" id="PTHR39165:SF1">
    <property type="entry name" value="DUF456 DOMAIN-CONTAINING PROTEIN"/>
    <property type="match status" value="1"/>
</dbReference>
<evidence type="ECO:0000313" key="3">
    <source>
        <dbReference type="Proteomes" id="UP000237797"/>
    </source>
</evidence>
<evidence type="ECO:0000313" key="2">
    <source>
        <dbReference type="EMBL" id="PRX41810.1"/>
    </source>
</evidence>
<dbReference type="OrthoDB" id="9808460at2"/>
<accession>A0A2T0LHH8</accession>
<dbReference type="AlphaFoldDB" id="A0A2T0LHH8"/>
<feature type="transmembrane region" description="Helical" evidence="1">
    <location>
        <begin position="85"/>
        <end position="113"/>
    </location>
</feature>